<sequence>MNGEAVRRWIFEQHCHPVSAWSRWATTPLLLVPVWTRQWRWAIPIGIWLAINPVVTPPPRDDRSFATRAIRGEEIWMTKPTSDTALTALSLLGGAALLSALAAAWRRSWVGATVGTAISMAITLLAWRRYALIWATTATRR</sequence>
<name>A0A4R8SAU1_9MYCO</name>
<keyword evidence="1" id="KW-1133">Transmembrane helix</keyword>
<dbReference type="EMBL" id="PECM01000003">
    <property type="protein sequence ID" value="TEA08837.1"/>
    <property type="molecule type" value="Genomic_DNA"/>
</dbReference>
<dbReference type="Pfam" id="PF20358">
    <property type="entry name" value="DUF6653"/>
    <property type="match status" value="1"/>
</dbReference>
<evidence type="ECO:0000256" key="1">
    <source>
        <dbReference type="SAM" id="Phobius"/>
    </source>
</evidence>
<accession>A0A4R8SAU1</accession>
<dbReference type="OrthoDB" id="1442233at2"/>
<gene>
    <name evidence="3" type="ORF">CCUG60883_00515</name>
    <name evidence="2" type="ORF">CCUG60885_04480</name>
</gene>
<feature type="transmembrane region" description="Helical" evidence="1">
    <location>
        <begin position="85"/>
        <end position="103"/>
    </location>
</feature>
<protein>
    <submittedName>
        <fullName evidence="2">Uncharacterized protein</fullName>
    </submittedName>
</protein>
<dbReference type="Proteomes" id="UP000294844">
    <property type="component" value="Unassembled WGS sequence"/>
</dbReference>
<keyword evidence="1" id="KW-0472">Membrane</keyword>
<proteinExistence type="predicted"/>
<evidence type="ECO:0000313" key="3">
    <source>
        <dbReference type="EMBL" id="TEA08837.1"/>
    </source>
</evidence>
<feature type="transmembrane region" description="Helical" evidence="1">
    <location>
        <begin position="109"/>
        <end position="127"/>
    </location>
</feature>
<comment type="caution">
    <text evidence="2">The sequence shown here is derived from an EMBL/GenBank/DDBJ whole genome shotgun (WGS) entry which is preliminary data.</text>
</comment>
<evidence type="ECO:0000313" key="2">
    <source>
        <dbReference type="EMBL" id="TDZ91583.1"/>
    </source>
</evidence>
<dbReference type="EMBL" id="PECK01000010">
    <property type="protein sequence ID" value="TDZ91583.1"/>
    <property type="molecule type" value="Genomic_DNA"/>
</dbReference>
<evidence type="ECO:0000313" key="4">
    <source>
        <dbReference type="Proteomes" id="UP000294844"/>
    </source>
</evidence>
<dbReference type="InterPro" id="IPR046595">
    <property type="entry name" value="DUF6653"/>
</dbReference>
<dbReference type="AlphaFoldDB" id="A0A4R8SAU1"/>
<dbReference type="RefSeq" id="WP_134149226.1">
    <property type="nucleotide sequence ID" value="NZ_PECK01000010.1"/>
</dbReference>
<dbReference type="Proteomes" id="UP000295685">
    <property type="component" value="Unassembled WGS sequence"/>
</dbReference>
<organism evidence="2 5">
    <name type="scientific">Mycobacteroides salmoniphilum</name>
    <dbReference type="NCBI Taxonomy" id="404941"/>
    <lineage>
        <taxon>Bacteria</taxon>
        <taxon>Bacillati</taxon>
        <taxon>Actinomycetota</taxon>
        <taxon>Actinomycetes</taxon>
        <taxon>Mycobacteriales</taxon>
        <taxon>Mycobacteriaceae</taxon>
        <taxon>Mycobacteroides</taxon>
    </lineage>
</organism>
<evidence type="ECO:0000313" key="5">
    <source>
        <dbReference type="Proteomes" id="UP000295685"/>
    </source>
</evidence>
<reference evidence="4 5" key="1">
    <citation type="journal article" date="2019" name="Sci. Rep.">
        <title>Extended insight into the Mycobacterium chelonae-abscessus complex through whole genome sequencing of Mycobacterium salmoniphilum outbreak and Mycobacterium salmoniphilum-like strains.</title>
        <authorList>
            <person name="Behra P.R.K."/>
            <person name="Das S."/>
            <person name="Pettersson B.M.F."/>
            <person name="Shirreff L."/>
            <person name="DuCote T."/>
            <person name="Jacobsson K.G."/>
            <person name="Ennis D.G."/>
            <person name="Kirsebom L.A."/>
        </authorList>
    </citation>
    <scope>NUCLEOTIDE SEQUENCE [LARGE SCALE GENOMIC DNA]</scope>
    <source>
        <strain evidence="3 4">CCUG 60883</strain>
        <strain evidence="2 5">CCUG 60885</strain>
    </source>
</reference>
<keyword evidence="1" id="KW-0812">Transmembrane</keyword>
<keyword evidence="4" id="KW-1185">Reference proteome</keyword>